<dbReference type="PANTHER" id="PTHR31672:SF13">
    <property type="entry name" value="F-BOX PROTEIN CPR30-LIKE"/>
    <property type="match status" value="1"/>
</dbReference>
<dbReference type="Pfam" id="PF08268">
    <property type="entry name" value="FBA_3"/>
    <property type="match status" value="1"/>
</dbReference>
<accession>A0ABD2YNB8</accession>
<evidence type="ECO:0000313" key="3">
    <source>
        <dbReference type="Proteomes" id="UP001630127"/>
    </source>
</evidence>
<comment type="caution">
    <text evidence="2">The sequence shown here is derived from an EMBL/GenBank/DDBJ whole genome shotgun (WGS) entry which is preliminary data.</text>
</comment>
<evidence type="ECO:0000313" key="2">
    <source>
        <dbReference type="EMBL" id="KAL3507414.1"/>
    </source>
</evidence>
<dbReference type="AlphaFoldDB" id="A0ABD2YNB8"/>
<dbReference type="Pfam" id="PF00646">
    <property type="entry name" value="F-box"/>
    <property type="match status" value="1"/>
</dbReference>
<dbReference type="PANTHER" id="PTHR31672">
    <property type="entry name" value="BNACNNG10540D PROTEIN"/>
    <property type="match status" value="1"/>
</dbReference>
<dbReference type="InterPro" id="IPR050796">
    <property type="entry name" value="SCF_F-box_component"/>
</dbReference>
<sequence length="400" mass="45891">MKDNSDHKRCGGGCCSNRNKSSHYQLQIFSPSTSTPRIPTLPDELIFEILSRLPVKSLLRFRCVSKSWLSLISSKQFIATHLDQSSKNDEYIYHRLIYSIGCPTYGLKWSPLPPAFYSPVIEEVTYIDHHMKYLNKCLDKPVTILGSCNGLLCILIDRNHIFLWNPSIKKLMQLPCSGFQAKPYDYARYGFGYDELNDDYKVVGIHEGVMRIYSCKTDSWKSIEDYIYRDGSPSYQQWAFANRKVHFEISLEIGPNKYISKIVSFDLANERFGEVEYPDSDFSGGILGVFGGRLSLINTKYMSDKCGSVEVWIMMEYGVRQSWTKVGSVPFSYKDMQYFYCTPVFSSKNGEIVLQIGSDLVIYNPKDNSHRYPEIKLQHAFPILCRVDAYVESLVSPNAT</sequence>
<evidence type="ECO:0000259" key="1">
    <source>
        <dbReference type="PROSITE" id="PS50181"/>
    </source>
</evidence>
<proteinExistence type="predicted"/>
<organism evidence="2 3">
    <name type="scientific">Cinchona calisaya</name>
    <dbReference type="NCBI Taxonomy" id="153742"/>
    <lineage>
        <taxon>Eukaryota</taxon>
        <taxon>Viridiplantae</taxon>
        <taxon>Streptophyta</taxon>
        <taxon>Embryophyta</taxon>
        <taxon>Tracheophyta</taxon>
        <taxon>Spermatophyta</taxon>
        <taxon>Magnoliopsida</taxon>
        <taxon>eudicotyledons</taxon>
        <taxon>Gunneridae</taxon>
        <taxon>Pentapetalae</taxon>
        <taxon>asterids</taxon>
        <taxon>lamiids</taxon>
        <taxon>Gentianales</taxon>
        <taxon>Rubiaceae</taxon>
        <taxon>Cinchonoideae</taxon>
        <taxon>Cinchoneae</taxon>
        <taxon>Cinchona</taxon>
    </lineage>
</organism>
<dbReference type="CDD" id="cd22157">
    <property type="entry name" value="F-box_AtFBW1-like"/>
    <property type="match status" value="1"/>
</dbReference>
<dbReference type="NCBIfam" id="TIGR01640">
    <property type="entry name" value="F_box_assoc_1"/>
    <property type="match status" value="1"/>
</dbReference>
<dbReference type="InterPro" id="IPR011043">
    <property type="entry name" value="Gal_Oxase/kelch_b-propeller"/>
</dbReference>
<dbReference type="EMBL" id="JBJUIK010000013">
    <property type="protein sequence ID" value="KAL3507414.1"/>
    <property type="molecule type" value="Genomic_DNA"/>
</dbReference>
<protein>
    <recommendedName>
        <fullName evidence="1">F-box domain-containing protein</fullName>
    </recommendedName>
</protein>
<dbReference type="SUPFAM" id="SSF81383">
    <property type="entry name" value="F-box domain"/>
    <property type="match status" value="1"/>
</dbReference>
<keyword evidence="3" id="KW-1185">Reference proteome</keyword>
<feature type="domain" description="F-box" evidence="1">
    <location>
        <begin position="35"/>
        <end position="81"/>
    </location>
</feature>
<gene>
    <name evidence="2" type="ORF">ACH5RR_032796</name>
</gene>
<name>A0ABD2YNB8_9GENT</name>
<dbReference type="PROSITE" id="PS50181">
    <property type="entry name" value="FBOX"/>
    <property type="match status" value="1"/>
</dbReference>
<dbReference type="InterPro" id="IPR017451">
    <property type="entry name" value="F-box-assoc_interact_dom"/>
</dbReference>
<dbReference type="Proteomes" id="UP001630127">
    <property type="component" value="Unassembled WGS sequence"/>
</dbReference>
<reference evidence="2 3" key="1">
    <citation type="submission" date="2024-11" db="EMBL/GenBank/DDBJ databases">
        <title>A near-complete genome assembly of Cinchona calisaya.</title>
        <authorList>
            <person name="Lian D.C."/>
            <person name="Zhao X.W."/>
            <person name="Wei L."/>
        </authorList>
    </citation>
    <scope>NUCLEOTIDE SEQUENCE [LARGE SCALE GENOMIC DNA]</scope>
    <source>
        <tissue evidence="2">Nenye</tissue>
    </source>
</reference>
<dbReference type="InterPro" id="IPR036047">
    <property type="entry name" value="F-box-like_dom_sf"/>
</dbReference>
<dbReference type="SUPFAM" id="SSF50965">
    <property type="entry name" value="Galactose oxidase, central domain"/>
    <property type="match status" value="1"/>
</dbReference>
<dbReference type="Gene3D" id="1.20.1280.50">
    <property type="match status" value="1"/>
</dbReference>
<dbReference type="InterPro" id="IPR001810">
    <property type="entry name" value="F-box_dom"/>
</dbReference>
<dbReference type="SMART" id="SM00256">
    <property type="entry name" value="FBOX"/>
    <property type="match status" value="1"/>
</dbReference>
<dbReference type="InterPro" id="IPR013187">
    <property type="entry name" value="F-box-assoc_dom_typ3"/>
</dbReference>